<organism evidence="3 4">
    <name type="scientific">Trypanosoma cruzi</name>
    <dbReference type="NCBI Taxonomy" id="5693"/>
    <lineage>
        <taxon>Eukaryota</taxon>
        <taxon>Discoba</taxon>
        <taxon>Euglenozoa</taxon>
        <taxon>Kinetoplastea</taxon>
        <taxon>Metakinetoplastina</taxon>
        <taxon>Trypanosomatida</taxon>
        <taxon>Trypanosomatidae</taxon>
        <taxon>Trypanosoma</taxon>
        <taxon>Schizotrypanum</taxon>
    </lineage>
</organism>
<dbReference type="Proteomes" id="UP000246121">
    <property type="component" value="Unassembled WGS sequence"/>
</dbReference>
<accession>A0A2V2UXD6</accession>
<feature type="chain" id="PRO_5016052727" evidence="2">
    <location>
        <begin position="26"/>
        <end position="382"/>
    </location>
</feature>
<feature type="compositionally biased region" description="Low complexity" evidence="1">
    <location>
        <begin position="205"/>
        <end position="216"/>
    </location>
</feature>
<evidence type="ECO:0000313" key="3">
    <source>
        <dbReference type="EMBL" id="PWU86913.1"/>
    </source>
</evidence>
<evidence type="ECO:0000256" key="2">
    <source>
        <dbReference type="SAM" id="SignalP"/>
    </source>
</evidence>
<dbReference type="VEuPathDB" id="TriTrypDB:TcCL_Unassigned02110"/>
<feature type="compositionally biased region" description="Polar residues" evidence="1">
    <location>
        <begin position="195"/>
        <end position="204"/>
    </location>
</feature>
<name>A0A2V2UXD6_TRYCR</name>
<evidence type="ECO:0000256" key="1">
    <source>
        <dbReference type="SAM" id="MobiDB-lite"/>
    </source>
</evidence>
<protein>
    <submittedName>
        <fullName evidence="3">Mucin-associated surface protein (MASP)</fullName>
    </submittedName>
</protein>
<dbReference type="EMBL" id="PRFA01000107">
    <property type="protein sequence ID" value="PWU86913.1"/>
    <property type="molecule type" value="Genomic_DNA"/>
</dbReference>
<feature type="compositionally biased region" description="Polar residues" evidence="1">
    <location>
        <begin position="297"/>
        <end position="312"/>
    </location>
</feature>
<feature type="signal peptide" evidence="2">
    <location>
        <begin position="1"/>
        <end position="25"/>
    </location>
</feature>
<dbReference type="VEuPathDB" id="TriTrypDB:C4B63_107g32"/>
<dbReference type="AlphaFoldDB" id="A0A2V2UXD6"/>
<dbReference type="VEuPathDB" id="TriTrypDB:TcCLB.505023.40"/>
<feature type="compositionally biased region" description="Low complexity" evidence="1">
    <location>
        <begin position="335"/>
        <end position="356"/>
    </location>
</feature>
<evidence type="ECO:0000313" key="4">
    <source>
        <dbReference type="Proteomes" id="UP000246121"/>
    </source>
</evidence>
<feature type="compositionally biased region" description="Polar residues" evidence="1">
    <location>
        <begin position="279"/>
        <end position="288"/>
    </location>
</feature>
<dbReference type="VEuPathDB" id="TriTrypDB:C3747_166g21"/>
<proteinExistence type="predicted"/>
<dbReference type="VEuPathDB" id="TriTrypDB:TCSYLVIO_003643"/>
<feature type="compositionally biased region" description="Basic and acidic residues" evidence="1">
    <location>
        <begin position="164"/>
        <end position="173"/>
    </location>
</feature>
<comment type="caution">
    <text evidence="3">The sequence shown here is derived from an EMBL/GenBank/DDBJ whole genome shotgun (WGS) entry which is preliminary data.</text>
</comment>
<dbReference type="VEuPathDB" id="TriTrypDB:BCY84_01887"/>
<feature type="compositionally biased region" description="Basic and acidic residues" evidence="1">
    <location>
        <begin position="108"/>
        <end position="146"/>
    </location>
</feature>
<feature type="compositionally biased region" description="Polar residues" evidence="1">
    <location>
        <begin position="322"/>
        <end position="333"/>
    </location>
</feature>
<keyword evidence="2" id="KW-0732">Signal</keyword>
<gene>
    <name evidence="3" type="ORF">C4B63_107g32</name>
</gene>
<feature type="compositionally biased region" description="Polar residues" evidence="1">
    <location>
        <begin position="248"/>
        <end position="271"/>
    </location>
</feature>
<feature type="compositionally biased region" description="Polar residues" evidence="1">
    <location>
        <begin position="224"/>
        <end position="239"/>
    </location>
</feature>
<feature type="region of interest" description="Disordered" evidence="1">
    <location>
        <begin position="72"/>
        <end position="359"/>
    </location>
</feature>
<sequence>MAMMMTGRVLLVCALCVLWCGAGGGCEEGEVAVVAGSAVDVSVATPNPQLEFPLPEGQASNMQSPKVGKELPTVAGVSSEITEKNNAGGGGENEELQERQRQGQAGGIRHDGQARAHKEEDRQQEQEETKKKRVKDQNSRESDPVKLTELPLNQMKDSPSHSSNDVEKSEKKISGIATPLGNEDQLQDALRPLPNASTTLSTDENTSFSSTGSGSDDNSHGNQREANNAPQSSSTAVEQQDTEPHGKSITSTDSGEASKLPVTTVTKTSDTVAAGGTPSAATALQHNTGMEDIPATADSSQPSTGGAEQPSATPDREKASDSTENGVSQTPGSATEAMTTAKTNDTTTPGDSDGSTAVSHTTSPLLLLLVVACAAAAAVVAA</sequence>
<reference evidence="3 4" key="1">
    <citation type="journal article" date="2018" name="Microb. Genom.">
        <title>Expanding an expanded genome: long-read sequencing of Trypanosoma cruzi.</title>
        <authorList>
            <person name="Berna L."/>
            <person name="Rodriguez M."/>
            <person name="Chiribao M.L."/>
            <person name="Parodi-Talice A."/>
            <person name="Pita S."/>
            <person name="Rijo G."/>
            <person name="Alvarez-Valin F."/>
            <person name="Robello C."/>
        </authorList>
    </citation>
    <scope>NUCLEOTIDE SEQUENCE [LARGE SCALE GENOMIC DNA]</scope>
    <source>
        <strain evidence="3 4">Dm28c</strain>
    </source>
</reference>